<keyword evidence="2" id="KW-1185">Reference proteome</keyword>
<name>A0A501QG17_9FLAO</name>
<evidence type="ECO:0008006" key="3">
    <source>
        <dbReference type="Google" id="ProtNLM"/>
    </source>
</evidence>
<proteinExistence type="predicted"/>
<dbReference type="EMBL" id="VFJE01000051">
    <property type="protein sequence ID" value="TPD71342.1"/>
    <property type="molecule type" value="Genomic_DNA"/>
</dbReference>
<sequence length="229" mass="25529">MSGKVNISIPKPCHENWYGMTVAEKGRFCNSCQKTVYDFTRLSDKQLIEKINSESNICGRFLVSQLNKDLRVPKEKSSIWIAGISGILSFLSLGNQEAYAQESVNTEQTEEKNNVEKIIDNSSSASDIEVIGTVTEQNGLPLPGVFVSISGKPIIVQTDLDGKFSIKAKKEDSLKFNYVGYKTKTIIVTSQKNVAIILEDSEMYLGGAIIEKRRTFFGRVFHSIGNLFR</sequence>
<dbReference type="Pfam" id="PF13715">
    <property type="entry name" value="CarbopepD_reg_2"/>
    <property type="match status" value="1"/>
</dbReference>
<reference evidence="1 2" key="1">
    <citation type="submission" date="2019-06" db="EMBL/GenBank/DDBJ databases">
        <title>Flavobacterium sp. MaA-Y11 from geoumgang.</title>
        <authorList>
            <person name="Jeong S."/>
        </authorList>
    </citation>
    <scope>NUCLEOTIDE SEQUENCE [LARGE SCALE GENOMIC DNA]</scope>
    <source>
        <strain evidence="1 2">MaA-Y11</strain>
    </source>
</reference>
<evidence type="ECO:0000313" key="2">
    <source>
        <dbReference type="Proteomes" id="UP000319175"/>
    </source>
</evidence>
<dbReference type="Proteomes" id="UP000319175">
    <property type="component" value="Unassembled WGS sequence"/>
</dbReference>
<organism evidence="1 2">
    <name type="scientific">Flavobacterium microcysteis</name>
    <dbReference type="NCBI Taxonomy" id="2596891"/>
    <lineage>
        <taxon>Bacteria</taxon>
        <taxon>Pseudomonadati</taxon>
        <taxon>Bacteroidota</taxon>
        <taxon>Flavobacteriia</taxon>
        <taxon>Flavobacteriales</taxon>
        <taxon>Flavobacteriaceae</taxon>
        <taxon>Flavobacterium</taxon>
    </lineage>
</organism>
<dbReference type="SUPFAM" id="SSF49464">
    <property type="entry name" value="Carboxypeptidase regulatory domain-like"/>
    <property type="match status" value="1"/>
</dbReference>
<dbReference type="RefSeq" id="WP_139999649.1">
    <property type="nucleotide sequence ID" value="NZ_VFJE01000051.1"/>
</dbReference>
<dbReference type="InterPro" id="IPR008969">
    <property type="entry name" value="CarboxyPept-like_regulatory"/>
</dbReference>
<comment type="caution">
    <text evidence="1">The sequence shown here is derived from an EMBL/GenBank/DDBJ whole genome shotgun (WGS) entry which is preliminary data.</text>
</comment>
<dbReference type="OrthoDB" id="7432683at2"/>
<gene>
    <name evidence="1" type="ORF">FJA49_05430</name>
</gene>
<dbReference type="Gene3D" id="2.60.40.1120">
    <property type="entry name" value="Carboxypeptidase-like, regulatory domain"/>
    <property type="match status" value="1"/>
</dbReference>
<dbReference type="AlphaFoldDB" id="A0A501QG17"/>
<protein>
    <recommendedName>
        <fullName evidence="3">Carboxypeptidase-like regulatory domain-containing protein</fullName>
    </recommendedName>
</protein>
<accession>A0A501QG17</accession>
<evidence type="ECO:0000313" key="1">
    <source>
        <dbReference type="EMBL" id="TPD71342.1"/>
    </source>
</evidence>